<dbReference type="PROSITE" id="PS00583">
    <property type="entry name" value="PFKB_KINASES_1"/>
    <property type="match status" value="1"/>
</dbReference>
<keyword evidence="8" id="KW-1185">Reference proteome</keyword>
<dbReference type="InterPro" id="IPR002173">
    <property type="entry name" value="Carboh/pur_kinase_PfkB_CS"/>
</dbReference>
<sequence length="323" mass="34471">MLSTIAFGEALIDMLSSRVGGTDDTTESFTKYAGGAPANVAVAVARLGGRSFMAGKIGDDMFGHFLRDEFHAAGVDTRYLLSTREANTALAFVSLDANGERSFSFYRNPSADLLFRADEFQPQWFAEPGILHICSNTLTTPEIAAVTLAGVQMARAHGWLVSFDLNLRHNLWAAGAAERDPVWRLVAEATLLKMSKEELEYMCAGQSEQATLQRLFDSPAQLLLITDGGQPLRILVRTADGFRESSLTPPAVTMVDSTGAGDAFVGGLLFQLASADISAAGLADFCANSERLHNSLLFAARCGGYAAAHYGAFAAMPTLADLG</sequence>
<organism evidence="7 8">
    <name type="scientific">Parathalassolituus penaei</name>
    <dbReference type="NCBI Taxonomy" id="2997323"/>
    <lineage>
        <taxon>Bacteria</taxon>
        <taxon>Pseudomonadati</taxon>
        <taxon>Pseudomonadota</taxon>
        <taxon>Gammaproteobacteria</taxon>
        <taxon>Oceanospirillales</taxon>
        <taxon>Oceanospirillaceae</taxon>
        <taxon>Parathalassolituus</taxon>
    </lineage>
</organism>
<dbReference type="Proteomes" id="UP001150830">
    <property type="component" value="Unassembled WGS sequence"/>
</dbReference>
<evidence type="ECO:0000256" key="1">
    <source>
        <dbReference type="ARBA" id="ARBA00010688"/>
    </source>
</evidence>
<evidence type="ECO:0000256" key="2">
    <source>
        <dbReference type="ARBA" id="ARBA00022679"/>
    </source>
</evidence>
<dbReference type="AlphaFoldDB" id="A0A9X3EIM0"/>
<keyword evidence="5" id="KW-0067">ATP-binding</keyword>
<dbReference type="GO" id="GO:0005524">
    <property type="term" value="F:ATP binding"/>
    <property type="evidence" value="ECO:0007669"/>
    <property type="project" value="UniProtKB-KW"/>
</dbReference>
<dbReference type="InterPro" id="IPR050306">
    <property type="entry name" value="PfkB_Carbo_kinase"/>
</dbReference>
<dbReference type="InterPro" id="IPR029056">
    <property type="entry name" value="Ribokinase-like"/>
</dbReference>
<gene>
    <name evidence="7" type="ORF">OUO13_07110</name>
</gene>
<dbReference type="Pfam" id="PF00294">
    <property type="entry name" value="PfkB"/>
    <property type="match status" value="1"/>
</dbReference>
<proteinExistence type="inferred from homology"/>
<feature type="domain" description="Carbohydrate kinase PfkB" evidence="6">
    <location>
        <begin position="5"/>
        <end position="318"/>
    </location>
</feature>
<dbReference type="PROSITE" id="PS00584">
    <property type="entry name" value="PFKB_KINASES_2"/>
    <property type="match status" value="1"/>
</dbReference>
<protein>
    <submittedName>
        <fullName evidence="7">Carbohydrate kinase</fullName>
    </submittedName>
</protein>
<comment type="caution">
    <text evidence="7">The sequence shown here is derived from an EMBL/GenBank/DDBJ whole genome shotgun (WGS) entry which is preliminary data.</text>
</comment>
<evidence type="ECO:0000256" key="3">
    <source>
        <dbReference type="ARBA" id="ARBA00022741"/>
    </source>
</evidence>
<keyword evidence="2" id="KW-0808">Transferase</keyword>
<name>A0A9X3EIM0_9GAMM</name>
<dbReference type="CDD" id="cd01167">
    <property type="entry name" value="bac_FRK"/>
    <property type="match status" value="1"/>
</dbReference>
<reference evidence="7" key="1">
    <citation type="submission" date="2022-11" db="EMBL/GenBank/DDBJ databases">
        <title>Parathalassolutuus dongxingensis gen. nov., sp. nov., a novel member of family Oceanospirillaceae isolated from a coastal shrimp pond in Guangxi, China.</title>
        <authorList>
            <person name="Chen H."/>
        </authorList>
    </citation>
    <scope>NUCLEOTIDE SEQUENCE</scope>
    <source>
        <strain evidence="7">G-43</strain>
    </source>
</reference>
<dbReference type="SUPFAM" id="SSF53613">
    <property type="entry name" value="Ribokinase-like"/>
    <property type="match status" value="1"/>
</dbReference>
<evidence type="ECO:0000313" key="8">
    <source>
        <dbReference type="Proteomes" id="UP001150830"/>
    </source>
</evidence>
<dbReference type="GO" id="GO:0016301">
    <property type="term" value="F:kinase activity"/>
    <property type="evidence" value="ECO:0007669"/>
    <property type="project" value="UniProtKB-KW"/>
</dbReference>
<dbReference type="RefSeq" id="WP_283173169.1">
    <property type="nucleotide sequence ID" value="NZ_JAPNOA010000020.1"/>
</dbReference>
<keyword evidence="3" id="KW-0547">Nucleotide-binding</keyword>
<comment type="similarity">
    <text evidence="1">Belongs to the carbohydrate kinase PfkB family.</text>
</comment>
<accession>A0A9X3EIM0</accession>
<dbReference type="Gene3D" id="3.40.1190.20">
    <property type="match status" value="1"/>
</dbReference>
<evidence type="ECO:0000313" key="7">
    <source>
        <dbReference type="EMBL" id="MCY0964951.1"/>
    </source>
</evidence>
<dbReference type="PANTHER" id="PTHR43085">
    <property type="entry name" value="HEXOKINASE FAMILY MEMBER"/>
    <property type="match status" value="1"/>
</dbReference>
<dbReference type="InterPro" id="IPR011611">
    <property type="entry name" value="PfkB_dom"/>
</dbReference>
<keyword evidence="4 7" id="KW-0418">Kinase</keyword>
<evidence type="ECO:0000259" key="6">
    <source>
        <dbReference type="Pfam" id="PF00294"/>
    </source>
</evidence>
<evidence type="ECO:0000256" key="5">
    <source>
        <dbReference type="ARBA" id="ARBA00022840"/>
    </source>
</evidence>
<dbReference type="EMBL" id="JAPNOA010000020">
    <property type="protein sequence ID" value="MCY0964951.1"/>
    <property type="molecule type" value="Genomic_DNA"/>
</dbReference>
<evidence type="ECO:0000256" key="4">
    <source>
        <dbReference type="ARBA" id="ARBA00022777"/>
    </source>
</evidence>
<dbReference type="PANTHER" id="PTHR43085:SF1">
    <property type="entry name" value="PSEUDOURIDINE KINASE-RELATED"/>
    <property type="match status" value="1"/>
</dbReference>